<protein>
    <submittedName>
        <fullName evidence="2">Uncharacterized protein</fullName>
    </submittedName>
</protein>
<sequence length="78" mass="8873">MKCQVLSVLFAISLSNAYASDDLPVAPEETLKEYTQMCLDWAREDDIDEQSLYKYVLDCVNDELTSAGYQTVEKVDIK</sequence>
<proteinExistence type="predicted"/>
<organism evidence="2 3">
    <name type="scientific">Pseudoalteromonas qingdaonensis</name>
    <dbReference type="NCBI Taxonomy" id="3131913"/>
    <lineage>
        <taxon>Bacteria</taxon>
        <taxon>Pseudomonadati</taxon>
        <taxon>Pseudomonadota</taxon>
        <taxon>Gammaproteobacteria</taxon>
        <taxon>Alteromonadales</taxon>
        <taxon>Pseudoalteromonadaceae</taxon>
        <taxon>Pseudoalteromonas</taxon>
    </lineage>
</organism>
<evidence type="ECO:0000313" key="3">
    <source>
        <dbReference type="Proteomes" id="UP001447008"/>
    </source>
</evidence>
<dbReference type="Proteomes" id="UP001447008">
    <property type="component" value="Unassembled WGS sequence"/>
</dbReference>
<evidence type="ECO:0000256" key="1">
    <source>
        <dbReference type="SAM" id="SignalP"/>
    </source>
</evidence>
<comment type="caution">
    <text evidence="2">The sequence shown here is derived from an EMBL/GenBank/DDBJ whole genome shotgun (WGS) entry which is preliminary data.</text>
</comment>
<accession>A0ABU9MU71</accession>
<gene>
    <name evidence="2" type="ORF">WCN91_02885</name>
</gene>
<feature type="chain" id="PRO_5045923608" evidence="1">
    <location>
        <begin position="20"/>
        <end position="78"/>
    </location>
</feature>
<keyword evidence="1" id="KW-0732">Signal</keyword>
<keyword evidence="3" id="KW-1185">Reference proteome</keyword>
<feature type="signal peptide" evidence="1">
    <location>
        <begin position="1"/>
        <end position="19"/>
    </location>
</feature>
<evidence type="ECO:0000313" key="2">
    <source>
        <dbReference type="EMBL" id="MEM0514391.1"/>
    </source>
</evidence>
<reference evidence="2 3" key="1">
    <citation type="submission" date="2024-03" db="EMBL/GenBank/DDBJ databases">
        <title>Pseudoalteromonas qingdaonensis sp. nov., isolated from the intestines of marine benthic organisms.</title>
        <authorList>
            <person name="Lin X."/>
            <person name="Fang S."/>
            <person name="Hu X."/>
        </authorList>
    </citation>
    <scope>NUCLEOTIDE SEQUENCE [LARGE SCALE GENOMIC DNA]</scope>
    <source>
        <strain evidence="2 3">YIC-827</strain>
    </source>
</reference>
<dbReference type="EMBL" id="JBCGCU010000002">
    <property type="protein sequence ID" value="MEM0514391.1"/>
    <property type="molecule type" value="Genomic_DNA"/>
</dbReference>
<name>A0ABU9MU71_9GAMM</name>